<evidence type="ECO:0000313" key="2">
    <source>
        <dbReference type="Proteomes" id="UP001412067"/>
    </source>
</evidence>
<protein>
    <submittedName>
        <fullName evidence="1">Uncharacterized protein</fullName>
    </submittedName>
</protein>
<evidence type="ECO:0000313" key="1">
    <source>
        <dbReference type="EMBL" id="KAK8971003.1"/>
    </source>
</evidence>
<dbReference type="Pfam" id="PF05056">
    <property type="entry name" value="DUF674"/>
    <property type="match status" value="1"/>
</dbReference>
<dbReference type="EMBL" id="JBBWWR010000001">
    <property type="protein sequence ID" value="KAK8971003.1"/>
    <property type="molecule type" value="Genomic_DNA"/>
</dbReference>
<dbReference type="Proteomes" id="UP001412067">
    <property type="component" value="Unassembled WGS sequence"/>
</dbReference>
<dbReference type="InterPro" id="IPR007750">
    <property type="entry name" value="DUF674"/>
</dbReference>
<gene>
    <name evidence="1" type="ORF">KSP40_PGU012364</name>
</gene>
<name>A0ABR2N4D6_9ASPA</name>
<reference evidence="1 2" key="1">
    <citation type="journal article" date="2022" name="Nat. Plants">
        <title>Genomes of leafy and leafless Platanthera orchids illuminate the evolution of mycoheterotrophy.</title>
        <authorList>
            <person name="Li M.H."/>
            <person name="Liu K.W."/>
            <person name="Li Z."/>
            <person name="Lu H.C."/>
            <person name="Ye Q.L."/>
            <person name="Zhang D."/>
            <person name="Wang J.Y."/>
            <person name="Li Y.F."/>
            <person name="Zhong Z.M."/>
            <person name="Liu X."/>
            <person name="Yu X."/>
            <person name="Liu D.K."/>
            <person name="Tu X.D."/>
            <person name="Liu B."/>
            <person name="Hao Y."/>
            <person name="Liao X.Y."/>
            <person name="Jiang Y.T."/>
            <person name="Sun W.H."/>
            <person name="Chen J."/>
            <person name="Chen Y.Q."/>
            <person name="Ai Y."/>
            <person name="Zhai J.W."/>
            <person name="Wu S.S."/>
            <person name="Zhou Z."/>
            <person name="Hsiao Y.Y."/>
            <person name="Wu W.L."/>
            <person name="Chen Y.Y."/>
            <person name="Lin Y.F."/>
            <person name="Hsu J.L."/>
            <person name="Li C.Y."/>
            <person name="Wang Z.W."/>
            <person name="Zhao X."/>
            <person name="Zhong W.Y."/>
            <person name="Ma X.K."/>
            <person name="Ma L."/>
            <person name="Huang J."/>
            <person name="Chen G.Z."/>
            <person name="Huang M.Z."/>
            <person name="Huang L."/>
            <person name="Peng D.H."/>
            <person name="Luo Y.B."/>
            <person name="Zou S.Q."/>
            <person name="Chen S.P."/>
            <person name="Lan S."/>
            <person name="Tsai W.C."/>
            <person name="Van de Peer Y."/>
            <person name="Liu Z.J."/>
        </authorList>
    </citation>
    <scope>NUCLEOTIDE SEQUENCE [LARGE SCALE GENOMIC DNA]</scope>
    <source>
        <strain evidence="1">Lor288</strain>
    </source>
</reference>
<proteinExistence type="predicted"/>
<dbReference type="PANTHER" id="PTHR33103:SF46">
    <property type="entry name" value="OS05G0115600 PROTEIN"/>
    <property type="match status" value="1"/>
</dbReference>
<organism evidence="1 2">
    <name type="scientific">Platanthera guangdongensis</name>
    <dbReference type="NCBI Taxonomy" id="2320717"/>
    <lineage>
        <taxon>Eukaryota</taxon>
        <taxon>Viridiplantae</taxon>
        <taxon>Streptophyta</taxon>
        <taxon>Embryophyta</taxon>
        <taxon>Tracheophyta</taxon>
        <taxon>Spermatophyta</taxon>
        <taxon>Magnoliopsida</taxon>
        <taxon>Liliopsida</taxon>
        <taxon>Asparagales</taxon>
        <taxon>Orchidaceae</taxon>
        <taxon>Orchidoideae</taxon>
        <taxon>Orchideae</taxon>
        <taxon>Orchidinae</taxon>
        <taxon>Platanthera</taxon>
    </lineage>
</organism>
<accession>A0ABR2N4D6</accession>
<sequence>MANDGDSKITLKLLIDARGQKVLFAEAGNDFIDFMFSTLILPLGSIIKLISPATMVGSIGKLYKSVENLKETYLIPNRDKAALLQPTIPCFAGASPLLLAGADAMNQITYYSCQTCHKRVTSAKNINCPTCKKVMSGELDFVLPWSSSSSRGVNEWDSEGGFVKGVITYMITDDLEVTPMSAISSITLINRFSMKKDVLLEEKVVTVGMNEGLALLEASLESQTPLTDVFLAASIKKAIFKEM</sequence>
<comment type="caution">
    <text evidence="1">The sequence shown here is derived from an EMBL/GenBank/DDBJ whole genome shotgun (WGS) entry which is preliminary data.</text>
</comment>
<dbReference type="PANTHER" id="PTHR33103">
    <property type="entry name" value="OS01G0153900 PROTEIN"/>
    <property type="match status" value="1"/>
</dbReference>
<keyword evidence="2" id="KW-1185">Reference proteome</keyword>